<proteinExistence type="predicted"/>
<organism evidence="2 3">
    <name type="scientific">Slackia piriformis YIT 12062</name>
    <dbReference type="NCBI Taxonomy" id="742818"/>
    <lineage>
        <taxon>Bacteria</taxon>
        <taxon>Bacillati</taxon>
        <taxon>Actinomycetota</taxon>
        <taxon>Coriobacteriia</taxon>
        <taxon>Eggerthellales</taxon>
        <taxon>Eggerthellaceae</taxon>
        <taxon>Slackia</taxon>
    </lineage>
</organism>
<name>K0YM64_9ACTN</name>
<evidence type="ECO:0000256" key="1">
    <source>
        <dbReference type="SAM" id="MobiDB-lite"/>
    </source>
</evidence>
<evidence type="ECO:0000313" key="3">
    <source>
        <dbReference type="Proteomes" id="UP000006069"/>
    </source>
</evidence>
<gene>
    <name evidence="2" type="ORF">HMPREF9451_00714</name>
</gene>
<dbReference type="HOGENOM" id="CLU_2901859_0_0_11"/>
<feature type="region of interest" description="Disordered" evidence="1">
    <location>
        <begin position="1"/>
        <end position="25"/>
    </location>
</feature>
<reference evidence="2 3" key="1">
    <citation type="submission" date="2012-08" db="EMBL/GenBank/DDBJ databases">
        <title>The Genome Sequence of Slackia piriformis YIT 12062.</title>
        <authorList>
            <consortium name="The Broad Institute Genome Sequencing Platform"/>
            <person name="Earl A."/>
            <person name="Ward D."/>
            <person name="Feldgarden M."/>
            <person name="Gevers D."/>
            <person name="Morotomi M."/>
            <person name="Walker B."/>
            <person name="Young S.K."/>
            <person name="Zeng Q."/>
            <person name="Gargeya S."/>
            <person name="Fitzgerald M."/>
            <person name="Haas B."/>
            <person name="Abouelleil A."/>
            <person name="Alvarado L."/>
            <person name="Arachchi H.M."/>
            <person name="Berlin A.M."/>
            <person name="Chapman S.B."/>
            <person name="Goldberg J."/>
            <person name="Griggs A."/>
            <person name="Gujja S."/>
            <person name="Hansen M."/>
            <person name="Howarth C."/>
            <person name="Imamovic A."/>
            <person name="Larimer J."/>
            <person name="McCowen C."/>
            <person name="Montmayeur A."/>
            <person name="Murphy C."/>
            <person name="Neiman D."/>
            <person name="Pearson M."/>
            <person name="Priest M."/>
            <person name="Roberts A."/>
            <person name="Saif S."/>
            <person name="Shea T."/>
            <person name="Sisk P."/>
            <person name="Sykes S."/>
            <person name="Wortman J."/>
            <person name="Nusbaum C."/>
            <person name="Birren B."/>
        </authorList>
    </citation>
    <scope>NUCLEOTIDE SEQUENCE [LARGE SCALE GENOMIC DNA]</scope>
    <source>
        <strain evidence="2 3">YIT 12062</strain>
    </source>
</reference>
<dbReference type="AlphaFoldDB" id="K0YM64"/>
<keyword evidence="3" id="KW-1185">Reference proteome</keyword>
<dbReference type="InParanoid" id="K0YM64"/>
<sequence length="62" mass="6709">MDNKRCPSCGSAMKRNGKTGAGSQRWRCGSCGASSVHRNDTSARDLAAFASWLLSKDSQRDM</sequence>
<dbReference type="OrthoDB" id="9793302at2"/>
<dbReference type="Proteomes" id="UP000006069">
    <property type="component" value="Unassembled WGS sequence"/>
</dbReference>
<protein>
    <recommendedName>
        <fullName evidence="4">Transposase zinc-ribbon domain-containing protein</fullName>
    </recommendedName>
</protein>
<evidence type="ECO:0000313" key="2">
    <source>
        <dbReference type="EMBL" id="EJZ84403.1"/>
    </source>
</evidence>
<dbReference type="RefSeq" id="WP_009138941.1">
    <property type="nucleotide sequence ID" value="NZ_JH815198.1"/>
</dbReference>
<accession>K0YM64</accession>
<dbReference type="EMBL" id="ADMD01000002">
    <property type="protein sequence ID" value="EJZ84403.1"/>
    <property type="molecule type" value="Genomic_DNA"/>
</dbReference>
<evidence type="ECO:0008006" key="4">
    <source>
        <dbReference type="Google" id="ProtNLM"/>
    </source>
</evidence>
<comment type="caution">
    <text evidence="2">The sequence shown here is derived from an EMBL/GenBank/DDBJ whole genome shotgun (WGS) entry which is preliminary data.</text>
</comment>